<evidence type="ECO:0000313" key="2">
    <source>
        <dbReference type="Proteomes" id="UP000619479"/>
    </source>
</evidence>
<dbReference type="AlphaFoldDB" id="A0A919M7P3"/>
<dbReference type="EMBL" id="BOMH01000056">
    <property type="protein sequence ID" value="GID68992.1"/>
    <property type="molecule type" value="Genomic_DNA"/>
</dbReference>
<dbReference type="RefSeq" id="WP_203750298.1">
    <property type="nucleotide sequence ID" value="NZ_BAAAUC010000001.1"/>
</dbReference>
<accession>A0A919M7P3</accession>
<dbReference type="Proteomes" id="UP000619479">
    <property type="component" value="Unassembled WGS sequence"/>
</dbReference>
<comment type="caution">
    <text evidence="1">The sequence shown here is derived from an EMBL/GenBank/DDBJ whole genome shotgun (WGS) entry which is preliminary data.</text>
</comment>
<proteinExistence type="predicted"/>
<organism evidence="1 2">
    <name type="scientific">Actinoplanes cyaneus</name>
    <dbReference type="NCBI Taxonomy" id="52696"/>
    <lineage>
        <taxon>Bacteria</taxon>
        <taxon>Bacillati</taxon>
        <taxon>Actinomycetota</taxon>
        <taxon>Actinomycetes</taxon>
        <taxon>Micromonosporales</taxon>
        <taxon>Micromonosporaceae</taxon>
        <taxon>Actinoplanes</taxon>
    </lineage>
</organism>
<protein>
    <submittedName>
        <fullName evidence="1">Uncharacterized protein</fullName>
    </submittedName>
</protein>
<evidence type="ECO:0000313" key="1">
    <source>
        <dbReference type="EMBL" id="GID68992.1"/>
    </source>
</evidence>
<sequence length="64" mass="7143">MIRRFRRPPADLPGWESPEGTAELRALVDAVRAETAISHGYVPRHASELVADTPLDYLPRHLAP</sequence>
<keyword evidence="2" id="KW-1185">Reference proteome</keyword>
<gene>
    <name evidence="1" type="ORF">Acy02nite_68730</name>
</gene>
<name>A0A919M7P3_9ACTN</name>
<reference evidence="1" key="1">
    <citation type="submission" date="2021-01" db="EMBL/GenBank/DDBJ databases">
        <title>Whole genome shotgun sequence of Actinoplanes cyaneus NBRC 14990.</title>
        <authorList>
            <person name="Komaki H."/>
            <person name="Tamura T."/>
        </authorList>
    </citation>
    <scope>NUCLEOTIDE SEQUENCE</scope>
    <source>
        <strain evidence="1">NBRC 14990</strain>
    </source>
</reference>